<reference evidence="1 2" key="1">
    <citation type="journal article" date="2004" name="Proc. Natl. Acad. Sci. U.S.A.">
        <title>Genomic plasticity of the causative agent of melioidosis, Burkholderia pseudomallei.</title>
        <authorList>
            <person name="Holden M.T.G."/>
            <person name="Titball R.W."/>
            <person name="Peacock S.J."/>
            <person name="Cerdeno-Tarraga A.M."/>
            <person name="Atkins T."/>
            <person name="Crossman L.C."/>
            <person name="Pitt T."/>
            <person name="Churcher C."/>
            <person name="Mungall K."/>
            <person name="Bentley S.D."/>
            <person name="Sebaihia M."/>
            <person name="Thomson N.R."/>
            <person name="Bason N."/>
            <person name="Beacham I.R."/>
            <person name="Brooks K."/>
            <person name="Brown K.A."/>
            <person name="Brown N.F."/>
            <person name="Challis G.L."/>
            <person name="Cherevach I."/>
            <person name="Chillingworth T."/>
            <person name="Cronin A."/>
            <person name="Crosset B."/>
            <person name="Davis P."/>
            <person name="DeShazer D."/>
            <person name="Feltwell T."/>
            <person name="Fraser A."/>
            <person name="Hance Z."/>
            <person name="Hauser H."/>
            <person name="Holroyd S."/>
            <person name="Jagels K."/>
            <person name="Keith K.E."/>
            <person name="Maddison M."/>
            <person name="Moule S."/>
            <person name="Price C."/>
            <person name="Quail M.A."/>
            <person name="Rabbinowitsch E."/>
            <person name="Rutherford K."/>
            <person name="Sanders M."/>
            <person name="Simmonds M."/>
            <person name="Songsivilai S."/>
            <person name="Stevens K."/>
            <person name="Tumapa S."/>
            <person name="Vesaratchavest M."/>
            <person name="Whitehead S."/>
            <person name="Yeats C."/>
            <person name="Barrell B.G."/>
            <person name="Oyston P.C.F."/>
            <person name="Parkhill J."/>
        </authorList>
    </citation>
    <scope>NUCLEOTIDE SEQUENCE [LARGE SCALE GENOMIC DNA]</scope>
    <source>
        <strain evidence="1 2">K96243</strain>
    </source>
</reference>
<organism evidence="1 2">
    <name type="scientific">Burkholderia pseudomallei (strain K96243)</name>
    <dbReference type="NCBI Taxonomy" id="272560"/>
    <lineage>
        <taxon>Bacteria</taxon>
        <taxon>Pseudomonadati</taxon>
        <taxon>Pseudomonadota</taxon>
        <taxon>Betaproteobacteria</taxon>
        <taxon>Burkholderiales</taxon>
        <taxon>Burkholderiaceae</taxon>
        <taxon>Burkholderia</taxon>
        <taxon>pseudomallei group</taxon>
    </lineage>
</organism>
<keyword evidence="1" id="KW-0238">DNA-binding</keyword>
<evidence type="ECO:0000313" key="1">
    <source>
        <dbReference type="EMBL" id="CAH34542.1"/>
    </source>
</evidence>
<protein>
    <submittedName>
        <fullName evidence="1">DNA-binding protein</fullName>
    </submittedName>
</protein>
<dbReference type="DNASU" id="3092588"/>
<dbReference type="AlphaFoldDB" id="Q63XI7"/>
<dbReference type="InterPro" id="IPR010982">
    <property type="entry name" value="Lambda_DNA-bd_dom_sf"/>
</dbReference>
<dbReference type="SMR" id="Q63XI7"/>
<accession>Q63XI7</accession>
<keyword evidence="2" id="KW-1185">Reference proteome</keyword>
<dbReference type="eggNOG" id="COG1476">
    <property type="taxonomic scope" value="Bacteria"/>
</dbReference>
<evidence type="ECO:0000313" key="2">
    <source>
        <dbReference type="Proteomes" id="UP000000605"/>
    </source>
</evidence>
<dbReference type="STRING" id="272560.BPSL0553"/>
<dbReference type="SUPFAM" id="SSF47413">
    <property type="entry name" value="lambda repressor-like DNA-binding domains"/>
    <property type="match status" value="1"/>
</dbReference>
<dbReference type="Proteomes" id="UP000000605">
    <property type="component" value="Chromosome 1"/>
</dbReference>
<dbReference type="Gene3D" id="1.10.260.40">
    <property type="entry name" value="lambda repressor-like DNA-binding domains"/>
    <property type="match status" value="1"/>
</dbReference>
<gene>
    <name evidence="1" type="ordered locus">BPSL0553</name>
</gene>
<name>Q63XI7_BURPS</name>
<dbReference type="GO" id="GO:0003677">
    <property type="term" value="F:DNA binding"/>
    <property type="evidence" value="ECO:0007669"/>
    <property type="project" value="UniProtKB-KW"/>
</dbReference>
<dbReference type="KEGG" id="bps:BPSL0553"/>
<dbReference type="EMBL" id="BX571965">
    <property type="protein sequence ID" value="CAH34542.1"/>
    <property type="molecule type" value="Genomic_DNA"/>
</dbReference>
<proteinExistence type="predicted"/>
<sequence length="138" mass="14868">MPPATVAALERLGADLAVARLRRKESLVSWAARLGVSVPTLMRIEAGEPGVGIGLYATALWLIGRDGALAELASPEKDRGALEMNVRDAVELGKSRAKASAEARLSREEKRIGIAKRKFDVPDDIVSMGDDVRKHIAR</sequence>